<organism evidence="2 3">
    <name type="scientific">Geobacter hydrogenophilus</name>
    <dbReference type="NCBI Taxonomy" id="40983"/>
    <lineage>
        <taxon>Bacteria</taxon>
        <taxon>Pseudomonadati</taxon>
        <taxon>Thermodesulfobacteriota</taxon>
        <taxon>Desulfuromonadia</taxon>
        <taxon>Geobacterales</taxon>
        <taxon>Geobacteraceae</taxon>
        <taxon>Geobacter</taxon>
    </lineage>
</organism>
<comment type="caution">
    <text evidence="2">The sequence shown here is derived from an EMBL/GenBank/DDBJ whole genome shotgun (WGS) entry which is preliminary data.</text>
</comment>
<dbReference type="AlphaFoldDB" id="A0A9W6G3R9"/>
<keyword evidence="1" id="KW-0472">Membrane</keyword>
<reference evidence="2" key="1">
    <citation type="submission" date="2022-12" db="EMBL/GenBank/DDBJ databases">
        <title>Reference genome sequencing for broad-spectrum identification of bacterial and archaeal isolates by mass spectrometry.</title>
        <authorList>
            <person name="Sekiguchi Y."/>
            <person name="Tourlousse D.M."/>
        </authorList>
    </citation>
    <scope>NUCLEOTIDE SEQUENCE</scope>
    <source>
        <strain evidence="2">H2</strain>
    </source>
</reference>
<protein>
    <submittedName>
        <fullName evidence="2">Uncharacterized protein</fullName>
    </submittedName>
</protein>
<feature type="transmembrane region" description="Helical" evidence="1">
    <location>
        <begin position="88"/>
        <end position="110"/>
    </location>
</feature>
<dbReference type="InterPro" id="IPR036259">
    <property type="entry name" value="MFS_trans_sf"/>
</dbReference>
<accession>A0A9W6G3R9</accession>
<evidence type="ECO:0000313" key="3">
    <source>
        <dbReference type="Proteomes" id="UP001144352"/>
    </source>
</evidence>
<keyword evidence="1" id="KW-0812">Transmembrane</keyword>
<dbReference type="SUPFAM" id="SSF103473">
    <property type="entry name" value="MFS general substrate transporter"/>
    <property type="match status" value="1"/>
</dbReference>
<keyword evidence="1" id="KW-1133">Transmembrane helix</keyword>
<feature type="transmembrane region" description="Helical" evidence="1">
    <location>
        <begin position="57"/>
        <end position="76"/>
    </location>
</feature>
<evidence type="ECO:0000256" key="1">
    <source>
        <dbReference type="SAM" id="Phobius"/>
    </source>
</evidence>
<dbReference type="EMBL" id="BSDS01000002">
    <property type="protein sequence ID" value="GLI39834.1"/>
    <property type="molecule type" value="Genomic_DNA"/>
</dbReference>
<dbReference type="RefSeq" id="WP_214184665.1">
    <property type="nucleotide sequence ID" value="NZ_BSDS01000002.1"/>
</dbReference>
<feature type="transmembrane region" description="Helical" evidence="1">
    <location>
        <begin position="27"/>
        <end position="45"/>
    </location>
</feature>
<proteinExistence type="predicted"/>
<sequence>MNKNENDKKTKEYIVDVTAEKQNRMQLLTGGLAGAGFATILAYVTREKLTESLSISLWFLAAALPFHLHCLFYTNLFEANVKIPDAAYLRIGVVNSIGGILSLAGYVFLFRHFGSLYGWVFMVAGLLAFWGSVPIMNHLKKGIPLPSLTNDEKP</sequence>
<dbReference type="Proteomes" id="UP001144352">
    <property type="component" value="Unassembled WGS sequence"/>
</dbReference>
<gene>
    <name evidence="2" type="ORF">GHYDROH2_33350</name>
</gene>
<evidence type="ECO:0000313" key="2">
    <source>
        <dbReference type="EMBL" id="GLI39834.1"/>
    </source>
</evidence>
<name>A0A9W6G3R9_9BACT</name>
<keyword evidence="3" id="KW-1185">Reference proteome</keyword>
<feature type="transmembrane region" description="Helical" evidence="1">
    <location>
        <begin position="116"/>
        <end position="136"/>
    </location>
</feature>